<evidence type="ECO:0000256" key="3">
    <source>
        <dbReference type="ARBA" id="ARBA00023284"/>
    </source>
</evidence>
<dbReference type="CDD" id="cd03018">
    <property type="entry name" value="PRX_AhpE_like"/>
    <property type="match status" value="1"/>
</dbReference>
<keyword evidence="2" id="KW-0049">Antioxidant</keyword>
<gene>
    <name evidence="5" type="ORF">QYF68_05150</name>
</gene>
<evidence type="ECO:0000256" key="2">
    <source>
        <dbReference type="ARBA" id="ARBA00022862"/>
    </source>
</evidence>
<organism evidence="5 6">
    <name type="scientific">Mycolicibacterium austroafricanum</name>
    <name type="common">Mycobacterium austroafricanum</name>
    <dbReference type="NCBI Taxonomy" id="39687"/>
    <lineage>
        <taxon>Bacteria</taxon>
        <taxon>Bacillati</taxon>
        <taxon>Actinomycetota</taxon>
        <taxon>Actinomycetes</taxon>
        <taxon>Mycobacteriales</taxon>
        <taxon>Mycobacteriaceae</taxon>
        <taxon>Mycolicibacterium</taxon>
    </lineage>
</organism>
<dbReference type="PROSITE" id="PS51352">
    <property type="entry name" value="THIOREDOXIN_2"/>
    <property type="match status" value="1"/>
</dbReference>
<evidence type="ECO:0000259" key="4">
    <source>
        <dbReference type="PROSITE" id="PS51352"/>
    </source>
</evidence>
<dbReference type="Proteomes" id="UP001172687">
    <property type="component" value="Unassembled WGS sequence"/>
</dbReference>
<dbReference type="RefSeq" id="WP_084055179.1">
    <property type="nucleotide sequence ID" value="NZ_JAUHTC010000022.1"/>
</dbReference>
<dbReference type="PANTHER" id="PTHR43110:SF1">
    <property type="entry name" value="THIOL PEROXIDASE"/>
    <property type="match status" value="1"/>
</dbReference>
<keyword evidence="1" id="KW-0575">Peroxidase</keyword>
<dbReference type="Gene3D" id="3.40.30.10">
    <property type="entry name" value="Glutaredoxin"/>
    <property type="match status" value="1"/>
</dbReference>
<dbReference type="SUPFAM" id="SSF52833">
    <property type="entry name" value="Thioredoxin-like"/>
    <property type="match status" value="1"/>
</dbReference>
<dbReference type="InterPro" id="IPR000866">
    <property type="entry name" value="AhpC/TSA"/>
</dbReference>
<dbReference type="InterPro" id="IPR050455">
    <property type="entry name" value="Tpx_Peroxidase_subfamily"/>
</dbReference>
<evidence type="ECO:0000256" key="1">
    <source>
        <dbReference type="ARBA" id="ARBA00022559"/>
    </source>
</evidence>
<dbReference type="EMBL" id="JAUHTC010000022">
    <property type="protein sequence ID" value="MDN4517211.1"/>
    <property type="molecule type" value="Genomic_DNA"/>
</dbReference>
<evidence type="ECO:0000313" key="5">
    <source>
        <dbReference type="EMBL" id="MDN4517211.1"/>
    </source>
</evidence>
<reference evidence="5" key="1">
    <citation type="submission" date="2023-07" db="EMBL/GenBank/DDBJ databases">
        <title>Degradation of tert-butanol by M. austroafricanum TBA100.</title>
        <authorList>
            <person name="Helbich S."/>
            <person name="Vainshtein Y."/>
        </authorList>
    </citation>
    <scope>NUCLEOTIDE SEQUENCE</scope>
    <source>
        <strain evidence="5">TBA100</strain>
    </source>
</reference>
<dbReference type="Pfam" id="PF00578">
    <property type="entry name" value="AhpC-TSA"/>
    <property type="match status" value="1"/>
</dbReference>
<keyword evidence="3" id="KW-0676">Redox-active center</keyword>
<name>A0ABT8H8X9_MYCAO</name>
<sequence>MSRNDFPRALHDLEQQFAELAPQIPEGAEKQALSVLHGIVMEVWRGIERDRVPAAGVSTRDIADLWQGAPAMEGEAVNQPLAVGTQAPDFALPDASGNTVRLSDFRGRPVVLVFYPLDWSPGCSQQLDLYEQESDQFAARDAQVLGISVDSIYSHGAWAAVRGLSIPLLSDFNPKGEVARRYQVWRDGDGFSERALYVVDPQGRISYNHVSPYLHHIPDIYELLEAVDAARADQTARLTA</sequence>
<keyword evidence="1" id="KW-0560">Oxidoreductase</keyword>
<evidence type="ECO:0000313" key="6">
    <source>
        <dbReference type="Proteomes" id="UP001172687"/>
    </source>
</evidence>
<dbReference type="InterPro" id="IPR013766">
    <property type="entry name" value="Thioredoxin_domain"/>
</dbReference>
<accession>A0ABT8H8X9</accession>
<dbReference type="InterPro" id="IPR036249">
    <property type="entry name" value="Thioredoxin-like_sf"/>
</dbReference>
<dbReference type="PANTHER" id="PTHR43110">
    <property type="entry name" value="THIOL PEROXIDASE"/>
    <property type="match status" value="1"/>
</dbReference>
<keyword evidence="6" id="KW-1185">Reference proteome</keyword>
<protein>
    <submittedName>
        <fullName evidence="5">Peroxiredoxin</fullName>
    </submittedName>
</protein>
<comment type="caution">
    <text evidence="5">The sequence shown here is derived from an EMBL/GenBank/DDBJ whole genome shotgun (WGS) entry which is preliminary data.</text>
</comment>
<proteinExistence type="predicted"/>
<feature type="domain" description="Thioredoxin" evidence="4">
    <location>
        <begin position="81"/>
        <end position="232"/>
    </location>
</feature>